<reference evidence="9 10" key="1">
    <citation type="submission" date="2020-09" db="EMBL/GenBank/DDBJ databases">
        <title>novel species in genus Nocardioides.</title>
        <authorList>
            <person name="Zhang G."/>
        </authorList>
    </citation>
    <scope>NUCLEOTIDE SEQUENCE [LARGE SCALE GENOMIC DNA]</scope>
    <source>
        <strain evidence="9 10">19197</strain>
    </source>
</reference>
<evidence type="ECO:0000256" key="4">
    <source>
        <dbReference type="ARBA" id="ARBA00023002"/>
    </source>
</evidence>
<comment type="similarity">
    <text evidence="7">Belongs to the zinc-containing alcohol dehydrogenase family.</text>
</comment>
<dbReference type="Proteomes" id="UP000649289">
    <property type="component" value="Unassembled WGS sequence"/>
</dbReference>
<dbReference type="RefSeq" id="WP_191199127.1">
    <property type="nucleotide sequence ID" value="NZ_BAAAPA010000004.1"/>
</dbReference>
<dbReference type="EMBL" id="JACXYY010000003">
    <property type="protein sequence ID" value="MBD3914831.1"/>
    <property type="molecule type" value="Genomic_DNA"/>
</dbReference>
<dbReference type="InterPro" id="IPR036291">
    <property type="entry name" value="NAD(P)-bd_dom_sf"/>
</dbReference>
<keyword evidence="2 7" id="KW-0479">Metal-binding</keyword>
<proteinExistence type="inferred from homology"/>
<evidence type="ECO:0000259" key="8">
    <source>
        <dbReference type="SMART" id="SM00829"/>
    </source>
</evidence>
<dbReference type="SUPFAM" id="SSF51735">
    <property type="entry name" value="NAD(P)-binding Rossmann-fold domains"/>
    <property type="match status" value="1"/>
</dbReference>
<keyword evidence="10" id="KW-1185">Reference proteome</keyword>
<dbReference type="Pfam" id="PF00107">
    <property type="entry name" value="ADH_zinc_N"/>
    <property type="match status" value="1"/>
</dbReference>
<dbReference type="InterPro" id="IPR020843">
    <property type="entry name" value="ER"/>
</dbReference>
<evidence type="ECO:0000256" key="6">
    <source>
        <dbReference type="ARBA" id="ARBA00048262"/>
    </source>
</evidence>
<dbReference type="InterPro" id="IPR013154">
    <property type="entry name" value="ADH-like_N"/>
</dbReference>
<keyword evidence="3 7" id="KW-0862">Zinc</keyword>
<dbReference type="InterPro" id="IPR047109">
    <property type="entry name" value="CAD-like"/>
</dbReference>
<dbReference type="EC" id="1.1.1.2" evidence="5"/>
<dbReference type="InterPro" id="IPR013149">
    <property type="entry name" value="ADH-like_C"/>
</dbReference>
<evidence type="ECO:0000313" key="10">
    <source>
        <dbReference type="Proteomes" id="UP000649289"/>
    </source>
</evidence>
<keyword evidence="4" id="KW-0560">Oxidoreductase</keyword>
<dbReference type="Pfam" id="PF08240">
    <property type="entry name" value="ADH_N"/>
    <property type="match status" value="1"/>
</dbReference>
<evidence type="ECO:0000256" key="1">
    <source>
        <dbReference type="ARBA" id="ARBA00001947"/>
    </source>
</evidence>
<comment type="caution">
    <text evidence="9">The sequence shown here is derived from an EMBL/GenBank/DDBJ whole genome shotgun (WGS) entry which is preliminary data.</text>
</comment>
<sequence length="353" mass="37449">MTTTISALSTPKASASFEETTIERRDLRDDDVRIDIRWAGICHSDIHQARDEWGGAIFPMTPGHEIIGTVSEVGSAVTEHQVGDTVGVGCFVDSCLECEACKDGEEQFCSKGVVQTYSAEDYHGEVTYGGYSRQVVVRDHFVLTIPDGVDLAGTTPLLCAGITTYAPLKRHGVGEGTRVGIIGMGGLGHVAVKIAAAMGADVAVLSRTDAKKDDGLAFGAKDYFATEDESVFDELEGSFDLLVNTVGSAVPLDSFMGLLGRGGTMVNLGAPSESLETSAFSLLTKRRALEGSMVGGLPQTQEMLDFCAEHGITATVEVISADQVDDYYDKVVDGEVRYRAVIDAETLGEAPTS</sequence>
<dbReference type="SUPFAM" id="SSF50129">
    <property type="entry name" value="GroES-like"/>
    <property type="match status" value="1"/>
</dbReference>
<dbReference type="InterPro" id="IPR002328">
    <property type="entry name" value="ADH_Zn_CS"/>
</dbReference>
<organism evidence="9 10">
    <name type="scientific">Nocardioides hwasunensis</name>
    <dbReference type="NCBI Taxonomy" id="397258"/>
    <lineage>
        <taxon>Bacteria</taxon>
        <taxon>Bacillati</taxon>
        <taxon>Actinomycetota</taxon>
        <taxon>Actinomycetes</taxon>
        <taxon>Propionibacteriales</taxon>
        <taxon>Nocardioidaceae</taxon>
        <taxon>Nocardioides</taxon>
    </lineage>
</organism>
<dbReference type="Gene3D" id="3.40.50.720">
    <property type="entry name" value="NAD(P)-binding Rossmann-like Domain"/>
    <property type="match status" value="1"/>
</dbReference>
<feature type="domain" description="Enoyl reductase (ER)" evidence="8">
    <location>
        <begin position="6"/>
        <end position="342"/>
    </location>
</feature>
<dbReference type="PANTHER" id="PTHR42683">
    <property type="entry name" value="ALDEHYDE REDUCTASE"/>
    <property type="match status" value="1"/>
</dbReference>
<evidence type="ECO:0000256" key="3">
    <source>
        <dbReference type="ARBA" id="ARBA00022833"/>
    </source>
</evidence>
<evidence type="ECO:0000256" key="7">
    <source>
        <dbReference type="RuleBase" id="RU361277"/>
    </source>
</evidence>
<dbReference type="CDD" id="cd05283">
    <property type="entry name" value="CAD1"/>
    <property type="match status" value="1"/>
</dbReference>
<evidence type="ECO:0000256" key="5">
    <source>
        <dbReference type="ARBA" id="ARBA00024074"/>
    </source>
</evidence>
<accession>A0ABR8MFH0</accession>
<evidence type="ECO:0000256" key="2">
    <source>
        <dbReference type="ARBA" id="ARBA00022723"/>
    </source>
</evidence>
<comment type="catalytic activity">
    <reaction evidence="6">
        <text>a primary alcohol + NADP(+) = an aldehyde + NADPH + H(+)</text>
        <dbReference type="Rhea" id="RHEA:15937"/>
        <dbReference type="ChEBI" id="CHEBI:15378"/>
        <dbReference type="ChEBI" id="CHEBI:15734"/>
        <dbReference type="ChEBI" id="CHEBI:17478"/>
        <dbReference type="ChEBI" id="CHEBI:57783"/>
        <dbReference type="ChEBI" id="CHEBI:58349"/>
        <dbReference type="EC" id="1.1.1.2"/>
    </reaction>
</comment>
<protein>
    <recommendedName>
        <fullName evidence="5">alcohol dehydrogenase (NADP(+))</fullName>
        <ecNumber evidence="5">1.1.1.2</ecNumber>
    </recommendedName>
</protein>
<gene>
    <name evidence="9" type="ORF">IEZ25_09415</name>
</gene>
<dbReference type="SMART" id="SM00829">
    <property type="entry name" value="PKS_ER"/>
    <property type="match status" value="1"/>
</dbReference>
<evidence type="ECO:0000313" key="9">
    <source>
        <dbReference type="EMBL" id="MBD3914831.1"/>
    </source>
</evidence>
<dbReference type="Gene3D" id="3.90.180.10">
    <property type="entry name" value="Medium-chain alcohol dehydrogenases, catalytic domain"/>
    <property type="match status" value="1"/>
</dbReference>
<dbReference type="PROSITE" id="PS00059">
    <property type="entry name" value="ADH_ZINC"/>
    <property type="match status" value="1"/>
</dbReference>
<dbReference type="InterPro" id="IPR011032">
    <property type="entry name" value="GroES-like_sf"/>
</dbReference>
<name>A0ABR8MFH0_9ACTN</name>
<comment type="cofactor">
    <cofactor evidence="1 7">
        <name>Zn(2+)</name>
        <dbReference type="ChEBI" id="CHEBI:29105"/>
    </cofactor>
</comment>